<keyword evidence="14" id="KW-1185">Reference proteome</keyword>
<evidence type="ECO:0000256" key="1">
    <source>
        <dbReference type="ARBA" id="ARBA00022485"/>
    </source>
</evidence>
<dbReference type="Proteomes" id="UP000679213">
    <property type="component" value="Chromosome I"/>
</dbReference>
<feature type="binding site" evidence="11">
    <location>
        <position position="20"/>
    </location>
    <ligand>
        <name>[4Fe-4S] cluster</name>
        <dbReference type="ChEBI" id="CHEBI:49883"/>
        <label>1</label>
        <note>4Fe-4S-S-AdoMet</note>
    </ligand>
</feature>
<keyword evidence="1 11" id="KW-0004">4Fe-4S</keyword>
<feature type="binding site" evidence="11">
    <location>
        <position position="67"/>
    </location>
    <ligand>
        <name>S-adenosyl-L-methionine</name>
        <dbReference type="ChEBI" id="CHEBI:59789"/>
    </ligand>
</feature>
<dbReference type="SFLD" id="SFLDG01067">
    <property type="entry name" value="SPASM/twitch_domain_containing"/>
    <property type="match status" value="1"/>
</dbReference>
<dbReference type="InterPro" id="IPR010505">
    <property type="entry name" value="MoaA_twitch"/>
</dbReference>
<keyword evidence="4 11" id="KW-0547">Nucleotide-binding</keyword>
<dbReference type="NCBIfam" id="TIGR02668">
    <property type="entry name" value="moaA_archaeal"/>
    <property type="match status" value="1"/>
</dbReference>
<dbReference type="NCBIfam" id="NF001199">
    <property type="entry name" value="PRK00164.2-1"/>
    <property type="match status" value="1"/>
</dbReference>
<feature type="binding site" evidence="11">
    <location>
        <position position="93"/>
    </location>
    <ligand>
        <name>GTP</name>
        <dbReference type="ChEBI" id="CHEBI:37565"/>
    </ligand>
</feature>
<dbReference type="SUPFAM" id="SSF102114">
    <property type="entry name" value="Radical SAM enzymes"/>
    <property type="match status" value="1"/>
</dbReference>
<feature type="binding site" evidence="11">
    <location>
        <position position="26"/>
    </location>
    <ligand>
        <name>S-adenosyl-L-methionine</name>
        <dbReference type="ChEBI" id="CHEBI:59789"/>
    </ligand>
</feature>
<comment type="cofactor">
    <cofactor evidence="11">
        <name>[4Fe-4S] cluster</name>
        <dbReference type="ChEBI" id="CHEBI:49883"/>
    </cofactor>
    <text evidence="11">Binds 2 [4Fe-4S] clusters. Binds 1 [4Fe-4S] cluster coordinated with 3 cysteines and an exchangeable S-adenosyl-L-methionine and 1 [4Fe-4S] cluster coordinated with 3 cysteines and the GTP-derived substrate.</text>
</comment>
<feature type="binding site" evidence="11">
    <location>
        <position position="24"/>
    </location>
    <ligand>
        <name>[4Fe-4S] cluster</name>
        <dbReference type="ChEBI" id="CHEBI:49883"/>
        <label>1</label>
        <note>4Fe-4S-S-AdoMet</note>
    </ligand>
</feature>
<comment type="catalytic activity">
    <reaction evidence="10 11">
        <text>GTP + AH2 + S-adenosyl-L-methionine = (8S)-3',8-cyclo-7,8-dihydroguanosine 5'-triphosphate + 5'-deoxyadenosine + L-methionine + A + H(+)</text>
        <dbReference type="Rhea" id="RHEA:49576"/>
        <dbReference type="ChEBI" id="CHEBI:13193"/>
        <dbReference type="ChEBI" id="CHEBI:15378"/>
        <dbReference type="ChEBI" id="CHEBI:17319"/>
        <dbReference type="ChEBI" id="CHEBI:17499"/>
        <dbReference type="ChEBI" id="CHEBI:37565"/>
        <dbReference type="ChEBI" id="CHEBI:57844"/>
        <dbReference type="ChEBI" id="CHEBI:59789"/>
        <dbReference type="ChEBI" id="CHEBI:131766"/>
        <dbReference type="EC" id="4.1.99.22"/>
    </reaction>
</comment>
<dbReference type="PANTHER" id="PTHR22960">
    <property type="entry name" value="MOLYBDOPTERIN COFACTOR SYNTHESIS PROTEIN A"/>
    <property type="match status" value="1"/>
</dbReference>
<keyword evidence="5 11" id="KW-0408">Iron</keyword>
<organism evidence="13 14">
    <name type="scientific">Methanocaldococcus lauensis</name>
    <dbReference type="NCBI Taxonomy" id="2546128"/>
    <lineage>
        <taxon>Archaea</taxon>
        <taxon>Methanobacteriati</taxon>
        <taxon>Methanobacteriota</taxon>
        <taxon>Methanomada group</taxon>
        <taxon>Methanococci</taxon>
        <taxon>Methanococcales</taxon>
        <taxon>Methanocaldococcaceae</taxon>
        <taxon>Methanocaldococcus</taxon>
    </lineage>
</organism>
<dbReference type="InterPro" id="IPR013485">
    <property type="entry name" value="MoaA_arc"/>
</dbReference>
<feature type="domain" description="Radical SAM core" evidence="12">
    <location>
        <begin position="4"/>
        <end position="232"/>
    </location>
</feature>
<sequence>MKDRYGREIRSFRISVTNKCNLQCFYCHKEGHNLDNNNNRYIKPEEFGVIVKTSTKFGVRKVKISGGEPLIRNDICEIIENVKDKKIKEISLTTNGIFLEKYAEKLKDAGLNRVNVSLDTLNPKLYKEITKFGDVEKVINGIKKAIDVGLTPLKINFLAMTLNIKNLPDIMKFCRNIGAILQIIEFIPLNEELKKYYYDISTIENEIKEKSDKVITRKFMHNRKKYIVDNLEIEFVRPMDNSEFCMHCTRIRLTHDGYLKPCLLRDDNLVDVLTPLRNGENLEPYFIECINRREPYFKFNKLKNKNK</sequence>
<feature type="binding site" evidence="11">
    <location>
        <position position="154"/>
    </location>
    <ligand>
        <name>GTP</name>
        <dbReference type="ChEBI" id="CHEBI:37565"/>
    </ligand>
</feature>
<evidence type="ECO:0000256" key="6">
    <source>
        <dbReference type="ARBA" id="ARBA00023014"/>
    </source>
</evidence>
<comment type="function">
    <text evidence="11">Catalyzes the cyclization of GTP to (8S)-3',8-cyclo-7,8-dihydroguanosine 5'-triphosphate.</text>
</comment>
<dbReference type="SFLD" id="SFLDG01383">
    <property type="entry name" value="cyclic_pyranopterin_phosphate"/>
    <property type="match status" value="1"/>
</dbReference>
<feature type="binding site" evidence="11">
    <location>
        <position position="245"/>
    </location>
    <ligand>
        <name>[4Fe-4S] cluster</name>
        <dbReference type="ChEBI" id="CHEBI:49883"/>
        <label>2</label>
        <note>4Fe-4S-substrate</note>
    </ligand>
</feature>
<dbReference type="EC" id="4.1.99.22" evidence="11"/>
<dbReference type="InterPro" id="IPR006638">
    <property type="entry name" value="Elp3/MiaA/NifB-like_rSAM"/>
</dbReference>
<dbReference type="Pfam" id="PF04055">
    <property type="entry name" value="Radical_SAM"/>
    <property type="match status" value="1"/>
</dbReference>
<evidence type="ECO:0000313" key="13">
    <source>
        <dbReference type="EMBL" id="CAB3287646.1"/>
    </source>
</evidence>
<dbReference type="Gene3D" id="3.20.20.70">
    <property type="entry name" value="Aldolase class I"/>
    <property type="match status" value="1"/>
</dbReference>
<dbReference type="AlphaFoldDB" id="A0A8D6PQ05"/>
<dbReference type="GO" id="GO:1904047">
    <property type="term" value="F:S-adenosyl-L-methionine binding"/>
    <property type="evidence" value="ECO:0007669"/>
    <property type="project" value="UniProtKB-UniRule"/>
</dbReference>
<dbReference type="PROSITE" id="PS51918">
    <property type="entry name" value="RADICAL_SAM"/>
    <property type="match status" value="1"/>
</dbReference>
<keyword evidence="9 11" id="KW-0456">Lyase</keyword>
<evidence type="ECO:0000256" key="5">
    <source>
        <dbReference type="ARBA" id="ARBA00023004"/>
    </source>
</evidence>
<comment type="caution">
    <text evidence="11">Lacks conserved residue(s) required for the propagation of feature annotation.</text>
</comment>
<dbReference type="GO" id="GO:0006777">
    <property type="term" value="P:Mo-molybdopterin cofactor biosynthetic process"/>
    <property type="evidence" value="ECO:0007669"/>
    <property type="project" value="UniProtKB-UniRule"/>
</dbReference>
<name>A0A8D6PQ05_9EURY</name>
<evidence type="ECO:0000256" key="4">
    <source>
        <dbReference type="ARBA" id="ARBA00022741"/>
    </source>
</evidence>
<feature type="binding site" evidence="11">
    <location>
        <position position="262"/>
    </location>
    <ligand>
        <name>[4Fe-4S] cluster</name>
        <dbReference type="ChEBI" id="CHEBI:49883"/>
        <label>2</label>
        <note>4Fe-4S-substrate</note>
    </ligand>
</feature>
<comment type="pathway">
    <text evidence="11">Cofactor biosynthesis; molybdopterin biosynthesis.</text>
</comment>
<dbReference type="GO" id="GO:0051539">
    <property type="term" value="F:4 iron, 4 sulfur cluster binding"/>
    <property type="evidence" value="ECO:0007669"/>
    <property type="project" value="UniProtKB-UniRule"/>
</dbReference>
<dbReference type="InterPro" id="IPR058240">
    <property type="entry name" value="rSAM_sf"/>
</dbReference>
<dbReference type="InterPro" id="IPR040064">
    <property type="entry name" value="MoaA-like"/>
</dbReference>
<dbReference type="UniPathway" id="UPA00344"/>
<evidence type="ECO:0000259" key="12">
    <source>
        <dbReference type="PROSITE" id="PS51918"/>
    </source>
</evidence>
<dbReference type="GO" id="GO:0046872">
    <property type="term" value="F:metal ion binding"/>
    <property type="evidence" value="ECO:0007669"/>
    <property type="project" value="UniProtKB-KW"/>
</dbReference>
<dbReference type="GeneID" id="65883123"/>
<feature type="binding site" evidence="11">
    <location>
        <position position="63"/>
    </location>
    <ligand>
        <name>GTP</name>
        <dbReference type="ChEBI" id="CHEBI:37565"/>
    </ligand>
</feature>
<evidence type="ECO:0000256" key="10">
    <source>
        <dbReference type="ARBA" id="ARBA00048697"/>
    </source>
</evidence>
<evidence type="ECO:0000313" key="14">
    <source>
        <dbReference type="Proteomes" id="UP000679213"/>
    </source>
</evidence>
<dbReference type="PANTHER" id="PTHR22960:SF0">
    <property type="entry name" value="MOLYBDENUM COFACTOR BIOSYNTHESIS PROTEIN 1"/>
    <property type="match status" value="1"/>
</dbReference>
<gene>
    <name evidence="11 13" type="primary">moaA</name>
    <name evidence="13" type="ORF">MLAUSG7_0320</name>
</gene>
<dbReference type="CDD" id="cd01335">
    <property type="entry name" value="Radical_SAM"/>
    <property type="match status" value="1"/>
</dbReference>
<dbReference type="InterPro" id="IPR000385">
    <property type="entry name" value="MoaA_NifB_PqqE_Fe-S-bd_CS"/>
</dbReference>
<feature type="binding site" evidence="11">
    <location>
        <position position="117"/>
    </location>
    <ligand>
        <name>S-adenosyl-L-methionine</name>
        <dbReference type="ChEBI" id="CHEBI:59789"/>
    </ligand>
</feature>
<evidence type="ECO:0000256" key="7">
    <source>
        <dbReference type="ARBA" id="ARBA00023134"/>
    </source>
</evidence>
<evidence type="ECO:0000256" key="3">
    <source>
        <dbReference type="ARBA" id="ARBA00022723"/>
    </source>
</evidence>
<feature type="binding site" evidence="11">
    <location>
        <position position="248"/>
    </location>
    <ligand>
        <name>[4Fe-4S] cluster</name>
        <dbReference type="ChEBI" id="CHEBI:49883"/>
        <label>2</label>
        <note>4Fe-4S-substrate</note>
    </ligand>
</feature>
<dbReference type="InterPro" id="IPR007197">
    <property type="entry name" value="rSAM"/>
</dbReference>
<accession>A0A8D6PQ05</accession>
<evidence type="ECO:0000256" key="11">
    <source>
        <dbReference type="HAMAP-Rule" id="MF_01225"/>
    </source>
</evidence>
<reference evidence="13 14" key="1">
    <citation type="submission" date="2020-04" db="EMBL/GenBank/DDBJ databases">
        <authorList>
            <consortium name="Genoscope - CEA"/>
            <person name="William W."/>
        </authorList>
    </citation>
    <scope>NUCLEOTIDE SEQUENCE [LARGE SCALE GENOMIC DNA]</scope>
    <source>
        <strain evidence="13 14">SG7</strain>
    </source>
</reference>
<evidence type="ECO:0000256" key="2">
    <source>
        <dbReference type="ARBA" id="ARBA00022691"/>
    </source>
</evidence>
<feature type="binding site" evidence="11">
    <location>
        <begin position="250"/>
        <end position="252"/>
    </location>
    <ligand>
        <name>GTP</name>
        <dbReference type="ChEBI" id="CHEBI:37565"/>
    </ligand>
</feature>
<keyword evidence="6 11" id="KW-0411">Iron-sulfur</keyword>
<keyword evidence="3 11" id="KW-0479">Metal-binding</keyword>
<dbReference type="InterPro" id="IPR050105">
    <property type="entry name" value="MoCo_biosynth_MoaA/MoaC"/>
</dbReference>
<dbReference type="RefSeq" id="WP_214400226.1">
    <property type="nucleotide sequence ID" value="NZ_LR792632.1"/>
</dbReference>
<dbReference type="KEGG" id="mesg:MLAUSG7_0320"/>
<dbReference type="GO" id="GO:0005525">
    <property type="term" value="F:GTP binding"/>
    <property type="evidence" value="ECO:0007669"/>
    <property type="project" value="UniProtKB-UniRule"/>
</dbReference>
<dbReference type="PROSITE" id="PS01305">
    <property type="entry name" value="MOAA_NIFB_PQQE"/>
    <property type="match status" value="1"/>
</dbReference>
<dbReference type="GO" id="GO:0061798">
    <property type="term" value="F:GTP 3',8'-cyclase activity"/>
    <property type="evidence" value="ECO:0007669"/>
    <property type="project" value="UniProtKB-UniRule"/>
</dbReference>
<dbReference type="Pfam" id="PF06463">
    <property type="entry name" value="Mob_synth_C"/>
    <property type="match status" value="1"/>
</dbReference>
<dbReference type="InterPro" id="IPR013785">
    <property type="entry name" value="Aldolase_TIM"/>
</dbReference>
<dbReference type="EMBL" id="LR792632">
    <property type="protein sequence ID" value="CAB3287646.1"/>
    <property type="molecule type" value="Genomic_DNA"/>
</dbReference>
<keyword evidence="8 11" id="KW-0501">Molybdenum cofactor biosynthesis</keyword>
<evidence type="ECO:0000256" key="8">
    <source>
        <dbReference type="ARBA" id="ARBA00023150"/>
    </source>
</evidence>
<feature type="binding site" evidence="11">
    <location>
        <position position="13"/>
    </location>
    <ligand>
        <name>GTP</name>
        <dbReference type="ChEBI" id="CHEBI:37565"/>
    </ligand>
</feature>
<evidence type="ECO:0000256" key="9">
    <source>
        <dbReference type="ARBA" id="ARBA00023239"/>
    </source>
</evidence>
<feature type="binding site" evidence="11">
    <location>
        <position position="27"/>
    </location>
    <ligand>
        <name>[4Fe-4S] cluster</name>
        <dbReference type="ChEBI" id="CHEBI:49883"/>
        <label>1</label>
        <note>4Fe-4S-S-AdoMet</note>
    </ligand>
</feature>
<proteinExistence type="inferred from homology"/>
<protein>
    <recommendedName>
        <fullName evidence="11">Probable GTP 3',8-cyclase</fullName>
        <ecNumber evidence="11">4.1.99.22</ecNumber>
    </recommendedName>
    <alternativeName>
        <fullName evidence="11">Molybdenum cofactor biosynthesis protein A</fullName>
    </alternativeName>
</protein>
<dbReference type="SFLD" id="SFLDG01386">
    <property type="entry name" value="main_SPASM_domain-containing"/>
    <property type="match status" value="1"/>
</dbReference>
<keyword evidence="7 11" id="KW-0342">GTP-binding</keyword>
<dbReference type="GO" id="GO:0061799">
    <property type="term" value="F:cyclic pyranopterin monophosphate synthase activity"/>
    <property type="evidence" value="ECO:0007669"/>
    <property type="project" value="TreeGrafter"/>
</dbReference>
<dbReference type="HAMAP" id="MF_01225_A">
    <property type="entry name" value="MoaA_A"/>
    <property type="match status" value="1"/>
</dbReference>
<keyword evidence="2 11" id="KW-0949">S-adenosyl-L-methionine</keyword>
<comment type="similarity">
    <text evidence="11">Belongs to the radical SAM superfamily. MoaA family.</text>
</comment>
<dbReference type="SMART" id="SM00729">
    <property type="entry name" value="Elp3"/>
    <property type="match status" value="1"/>
</dbReference>
<dbReference type="SFLD" id="SFLDS00029">
    <property type="entry name" value="Radical_SAM"/>
    <property type="match status" value="1"/>
</dbReference>